<evidence type="ECO:0000313" key="2">
    <source>
        <dbReference type="Proteomes" id="UP000190890"/>
    </source>
</evidence>
<comment type="caution">
    <text evidence="1">The sequence shown here is derived from an EMBL/GenBank/DDBJ whole genome shotgun (WGS) entry which is preliminary data.</text>
</comment>
<accession>A0A1S8TL10</accession>
<keyword evidence="2" id="KW-1185">Reference proteome</keyword>
<evidence type="ECO:0000313" key="1">
    <source>
        <dbReference type="EMBL" id="OOM78366.1"/>
    </source>
</evidence>
<proteinExistence type="predicted"/>
<name>A0A1S8TL10_9CLOT</name>
<gene>
    <name evidence="1" type="ORF">CLPUN_19750</name>
</gene>
<protein>
    <submittedName>
        <fullName evidence="1">Uncharacterized protein</fullName>
    </submittedName>
</protein>
<reference evidence="1 2" key="1">
    <citation type="submission" date="2016-05" db="EMBL/GenBank/DDBJ databases">
        <title>Microbial solvent formation.</title>
        <authorList>
            <person name="Poehlein A."/>
            <person name="Montoya Solano J.D."/>
            <person name="Flitsch S."/>
            <person name="Krabben P."/>
            <person name="Duerre P."/>
            <person name="Daniel R."/>
        </authorList>
    </citation>
    <scope>NUCLEOTIDE SEQUENCE [LARGE SCALE GENOMIC DNA]</scope>
    <source>
        <strain evidence="1 2">DSM 2619</strain>
    </source>
</reference>
<dbReference type="STRING" id="29367.CLPUN_19750"/>
<organism evidence="1 2">
    <name type="scientific">Clostridium puniceum</name>
    <dbReference type="NCBI Taxonomy" id="29367"/>
    <lineage>
        <taxon>Bacteria</taxon>
        <taxon>Bacillati</taxon>
        <taxon>Bacillota</taxon>
        <taxon>Clostridia</taxon>
        <taxon>Eubacteriales</taxon>
        <taxon>Clostridiaceae</taxon>
        <taxon>Clostridium</taxon>
    </lineage>
</organism>
<sequence length="47" mass="5438">MIKENKIQLNLGNNIYKVGNKKDLIKFIGVLINDLKSSLEAWENFKC</sequence>
<dbReference type="EMBL" id="LZZM01000127">
    <property type="protein sequence ID" value="OOM78366.1"/>
    <property type="molecule type" value="Genomic_DNA"/>
</dbReference>
<dbReference type="Proteomes" id="UP000190890">
    <property type="component" value="Unassembled WGS sequence"/>
</dbReference>
<dbReference type="RefSeq" id="WP_158078744.1">
    <property type="nucleotide sequence ID" value="NZ_LZZM01000127.1"/>
</dbReference>
<dbReference type="AlphaFoldDB" id="A0A1S8TL10"/>